<evidence type="ECO:0000313" key="1">
    <source>
        <dbReference type="EMBL" id="KMT63716.1"/>
    </source>
</evidence>
<dbReference type="EMBL" id="LAZL01000045">
    <property type="protein sequence ID" value="KMT63716.1"/>
    <property type="molecule type" value="Genomic_DNA"/>
</dbReference>
<dbReference type="Gene3D" id="3.30.559.30">
    <property type="entry name" value="Nonribosomal peptide synthetase, condensation domain"/>
    <property type="match status" value="1"/>
</dbReference>
<proteinExistence type="predicted"/>
<sequence length="415" mass="47169">MHKLQVEKFLSQVNMIFSQGYLYQGEIDISIAEASYHYLVDNIEKFSHTTPLNSKQNKSFKHISTKAITTEFKQISTNAFSQMQTQLCHVPLALTLLSDKTQQQYAIVFSSDHGYLDAQSANHLYGLLINIYNALTQNDTSSLAQLITQTQQLTTYSANEFLQHTQNELTPEQHKHNQQNIETYPFHHSPINQIDQEIFKTYSATKQIPYIREYNLNTFINQHRSQAQNQHLTKNNLICAAIAKSYAKTNQVDKLTFAMAISLATETQRQTCLGNYVLTVPVSVNTQQASVAEIAEQIQTRITQCKQDKEQISRFLGRERHLTEPLKPVQDPIAYYVTNWTNQNTLRNKITPHNSQFLKQIGALNAQPKSLTESSYISKQGIVINLSPNNQLTLSLTPSISGTTLLETVLESIEL</sequence>
<reference evidence="1 2" key="1">
    <citation type="submission" date="2015-04" db="EMBL/GenBank/DDBJ databases">
        <title>Draft Genome Sequence of the Novel Agar-Digesting Marine Bacterium Q1.</title>
        <authorList>
            <person name="Li Y."/>
            <person name="Li D."/>
            <person name="Chen G."/>
            <person name="Du Z."/>
        </authorList>
    </citation>
    <scope>NUCLEOTIDE SEQUENCE [LARGE SCALE GENOMIC DNA]</scope>
    <source>
        <strain evidence="1 2">Q1</strain>
    </source>
</reference>
<name>A0A0J8JH48_9ALTE</name>
<organism evidence="1 2">
    <name type="scientific">Catenovulum maritimum</name>
    <dbReference type="NCBI Taxonomy" id="1513271"/>
    <lineage>
        <taxon>Bacteria</taxon>
        <taxon>Pseudomonadati</taxon>
        <taxon>Pseudomonadota</taxon>
        <taxon>Gammaproteobacteria</taxon>
        <taxon>Alteromonadales</taxon>
        <taxon>Alteromonadaceae</taxon>
        <taxon>Catenovulum</taxon>
    </lineage>
</organism>
<protein>
    <recommendedName>
        <fullName evidence="3">Condensation domain-containing protein</fullName>
    </recommendedName>
</protein>
<dbReference type="SUPFAM" id="SSF52777">
    <property type="entry name" value="CoA-dependent acyltransferases"/>
    <property type="match status" value="1"/>
</dbReference>
<evidence type="ECO:0000313" key="2">
    <source>
        <dbReference type="Proteomes" id="UP000037600"/>
    </source>
</evidence>
<dbReference type="Gene3D" id="3.30.559.10">
    <property type="entry name" value="Chloramphenicol acetyltransferase-like domain"/>
    <property type="match status" value="1"/>
</dbReference>
<keyword evidence="2" id="KW-1185">Reference proteome</keyword>
<accession>A0A0J8JH48</accession>
<comment type="caution">
    <text evidence="1">The sequence shown here is derived from an EMBL/GenBank/DDBJ whole genome shotgun (WGS) entry which is preliminary data.</text>
</comment>
<dbReference type="InterPro" id="IPR023213">
    <property type="entry name" value="CAT-like_dom_sf"/>
</dbReference>
<evidence type="ECO:0008006" key="3">
    <source>
        <dbReference type="Google" id="ProtNLM"/>
    </source>
</evidence>
<gene>
    <name evidence="1" type="ORF">XM47_18205</name>
</gene>
<dbReference type="RefSeq" id="WP_048695808.1">
    <property type="nucleotide sequence ID" value="NZ_KQ130515.1"/>
</dbReference>
<dbReference type="Proteomes" id="UP000037600">
    <property type="component" value="Unassembled WGS sequence"/>
</dbReference>
<dbReference type="AlphaFoldDB" id="A0A0J8JH48"/>